<dbReference type="Proteomes" id="UP000177130">
    <property type="component" value="Unassembled WGS sequence"/>
</dbReference>
<proteinExistence type="predicted"/>
<dbReference type="STRING" id="1802306.A3C72_03585"/>
<dbReference type="EMBL" id="MHRK01000063">
    <property type="protein sequence ID" value="OHA21948.1"/>
    <property type="molecule type" value="Genomic_DNA"/>
</dbReference>
<sequence length="330" mass="37285">MTFASIYVKFQKAVRTKSTKQKNMSITNTVGEKLDALWAKLLPLKPTSAQLIEVVKGSPYLRDKAWQAFIETKPGYNEVCDLYHNSTWNYFGLRQYPAKLLLTFEEVNDSILVDIMVRMPYLAKDSAEILLQRKPSSLHLTKIILSPAVPIPMREQAAEVLINSPTTDEPGLVCIIECVPGQAERAARKLLEMNSPQFVMLTIFLKIPSLANEAWRQISVAPEPRVLGRIIESQIQPYNELAVNLAIGLKNPDFNSLLSVMKVFPNRRQEAWQILKAMDLDNESLRKIARECPAVKEEAEAKMKASCVDEVAKVMNEIFSLSTTQRASEF</sequence>
<name>A0A1G2MDI8_9BACT</name>
<evidence type="ECO:0000313" key="1">
    <source>
        <dbReference type="EMBL" id="OHA21948.1"/>
    </source>
</evidence>
<gene>
    <name evidence="1" type="ORF">A3C72_03585</name>
</gene>
<dbReference type="AlphaFoldDB" id="A0A1G2MDI8"/>
<organism evidence="1 2">
    <name type="scientific">Candidatus Taylorbacteria bacterium RIFCSPHIGHO2_02_FULL_43_32b</name>
    <dbReference type="NCBI Taxonomy" id="1802306"/>
    <lineage>
        <taxon>Bacteria</taxon>
        <taxon>Candidatus Tayloriibacteriota</taxon>
    </lineage>
</organism>
<protein>
    <submittedName>
        <fullName evidence="1">Uncharacterized protein</fullName>
    </submittedName>
</protein>
<accession>A0A1G2MDI8</accession>
<reference evidence="1 2" key="1">
    <citation type="journal article" date="2016" name="Nat. Commun.">
        <title>Thousands of microbial genomes shed light on interconnected biogeochemical processes in an aquifer system.</title>
        <authorList>
            <person name="Anantharaman K."/>
            <person name="Brown C.T."/>
            <person name="Hug L.A."/>
            <person name="Sharon I."/>
            <person name="Castelle C.J."/>
            <person name="Probst A.J."/>
            <person name="Thomas B.C."/>
            <person name="Singh A."/>
            <person name="Wilkins M.J."/>
            <person name="Karaoz U."/>
            <person name="Brodie E.L."/>
            <person name="Williams K.H."/>
            <person name="Hubbard S.S."/>
            <person name="Banfield J.F."/>
        </authorList>
    </citation>
    <scope>NUCLEOTIDE SEQUENCE [LARGE SCALE GENOMIC DNA]</scope>
</reference>
<evidence type="ECO:0000313" key="2">
    <source>
        <dbReference type="Proteomes" id="UP000177130"/>
    </source>
</evidence>
<comment type="caution">
    <text evidence="1">The sequence shown here is derived from an EMBL/GenBank/DDBJ whole genome shotgun (WGS) entry which is preliminary data.</text>
</comment>